<organism evidence="1 2">
    <name type="scientific">Nostocoides jenkinsii Ben 74</name>
    <dbReference type="NCBI Taxonomy" id="1193518"/>
    <lineage>
        <taxon>Bacteria</taxon>
        <taxon>Bacillati</taxon>
        <taxon>Actinomycetota</taxon>
        <taxon>Actinomycetes</taxon>
        <taxon>Micrococcales</taxon>
        <taxon>Intrasporangiaceae</taxon>
        <taxon>Nostocoides</taxon>
    </lineage>
</organism>
<keyword evidence="2" id="KW-1185">Reference proteome</keyword>
<evidence type="ECO:0000313" key="1">
    <source>
        <dbReference type="EMBL" id="CCI53566.1"/>
    </source>
</evidence>
<comment type="caution">
    <text evidence="1">The sequence shown here is derived from an EMBL/GenBank/DDBJ whole genome shotgun (WGS) entry which is preliminary data.</text>
</comment>
<evidence type="ECO:0000313" key="2">
    <source>
        <dbReference type="Proteomes" id="UP000035720"/>
    </source>
</evidence>
<protein>
    <submittedName>
        <fullName evidence="1">Uncharacterized protein</fullName>
    </submittedName>
</protein>
<dbReference type="STRING" id="1193518.BN13_420020"/>
<dbReference type="AlphaFoldDB" id="A0A077M8D4"/>
<accession>A0A077M8D4</accession>
<name>A0A077M8D4_9MICO</name>
<dbReference type="Proteomes" id="UP000035720">
    <property type="component" value="Unassembled WGS sequence"/>
</dbReference>
<sequence>MGRGARDGLVRWARGRNNLTRSGGHRVHVKRHFWWLSPGSVLTALQAGLLDALPSFLAKAPVGVARAILLSWAIQVPADVADSPADAIEEGETVGFGLAHDAVLSFRALITSALNISTR</sequence>
<dbReference type="EMBL" id="CAJC01000153">
    <property type="protein sequence ID" value="CCI53566.1"/>
    <property type="molecule type" value="Genomic_DNA"/>
</dbReference>
<proteinExistence type="predicted"/>
<reference evidence="1 2" key="1">
    <citation type="journal article" date="2013" name="ISME J.">
        <title>A metabolic model for members of the genus Tetrasphaera involved in enhanced biological phosphorus removal.</title>
        <authorList>
            <person name="Kristiansen R."/>
            <person name="Nguyen H.T.T."/>
            <person name="Saunders A.M."/>
            <person name="Nielsen J.L."/>
            <person name="Wimmer R."/>
            <person name="Le V.Q."/>
            <person name="McIlroy S.J."/>
            <person name="Petrovski S."/>
            <person name="Seviour R.J."/>
            <person name="Calteau A."/>
            <person name="Nielsen K.L."/>
            <person name="Nielsen P.H."/>
        </authorList>
    </citation>
    <scope>NUCLEOTIDE SEQUENCE [LARGE SCALE GENOMIC DNA]</scope>
    <source>
        <strain evidence="1 2">Ben 74</strain>
    </source>
</reference>
<gene>
    <name evidence="1" type="ORF">BN13_420020</name>
</gene>